<dbReference type="PANTHER" id="PTHR45089">
    <property type="entry name" value="DNAJ HEAT SHOCK AMINO-TERMINAL DOMAIN PROTEIN-RELATED"/>
    <property type="match status" value="1"/>
</dbReference>
<dbReference type="Gramene" id="ONI04676">
    <property type="protein sequence ID" value="ONI04676"/>
    <property type="gene ID" value="PRUPE_6G333900"/>
</dbReference>
<sequence>MECNIEEALRKKGGDFSGTLKMAQKANGIFPDLEKIPELVERCKALKKIPRLLAKCEVLYVMFEVGLSQLNGGHHPWTSSSKMQGRSNTNFKKDDKEPRTFTSCCPSCMGRSEVASQSNDGTENPSVTRFNGNAALSPVSKARTAADGSRGSKSNPEKNDIRHEVGVGKVGFQMSKSSLESGESCKTGNKARADSGHVELNGGYRLRRSSRKRQSICYNENLYHEGDSVCPPKRLRDSHMSSSTKKEHQNAAVTDGVFTRDMPTDSAAAAAVDRYKKEPKQKASASQEERFCSKNCKTGEFELEYRADAASGPNSNIPDPEFNKFGLDEDMPKNIFRANQTWALYAPEDGMPRFYALVKKVYTSGFKLKITWLEQQGVASCLWKGETWALYHNWDIGWSCEPEKHVPNKFEYVEVLQDFKQNVGIEVAYKRILPPNELYRFSNQIPSVKLTGDERDGVPKGMTGIKENEKFQKNDRNIEQVFGLKHVVDEAKQHQNVK</sequence>
<accession>A0A251NZD0</accession>
<feature type="region of interest" description="Disordered" evidence="1">
    <location>
        <begin position="113"/>
        <end position="167"/>
    </location>
</feature>
<feature type="region of interest" description="Disordered" evidence="1">
    <location>
        <begin position="72"/>
        <end position="96"/>
    </location>
</feature>
<name>A0A251NZD0_PRUPE</name>
<dbReference type="EMBL" id="CM007656">
    <property type="protein sequence ID" value="ONI04676.1"/>
    <property type="molecule type" value="Genomic_DNA"/>
</dbReference>
<feature type="domain" description="DUF3444" evidence="2">
    <location>
        <begin position="315"/>
        <end position="376"/>
    </location>
</feature>
<evidence type="ECO:0000313" key="3">
    <source>
        <dbReference type="EMBL" id="ONI04676.1"/>
    </source>
</evidence>
<evidence type="ECO:0000313" key="4">
    <source>
        <dbReference type="Proteomes" id="UP000006882"/>
    </source>
</evidence>
<dbReference type="STRING" id="3760.A0A251NZD0"/>
<feature type="compositionally biased region" description="Basic and acidic residues" evidence="1">
    <location>
        <begin position="155"/>
        <end position="166"/>
    </location>
</feature>
<keyword evidence="4" id="KW-1185">Reference proteome</keyword>
<protein>
    <recommendedName>
        <fullName evidence="2">DUF3444 domain-containing protein</fullName>
    </recommendedName>
</protein>
<gene>
    <name evidence="3" type="ORF">PRUPE_6G333900</name>
</gene>
<feature type="domain" description="DUF3444" evidence="2">
    <location>
        <begin position="384"/>
        <end position="429"/>
    </location>
</feature>
<organism evidence="3 4">
    <name type="scientific">Prunus persica</name>
    <name type="common">Peach</name>
    <name type="synonym">Amygdalus persica</name>
    <dbReference type="NCBI Taxonomy" id="3760"/>
    <lineage>
        <taxon>Eukaryota</taxon>
        <taxon>Viridiplantae</taxon>
        <taxon>Streptophyta</taxon>
        <taxon>Embryophyta</taxon>
        <taxon>Tracheophyta</taxon>
        <taxon>Spermatophyta</taxon>
        <taxon>Magnoliopsida</taxon>
        <taxon>eudicotyledons</taxon>
        <taxon>Gunneridae</taxon>
        <taxon>Pentapetalae</taxon>
        <taxon>rosids</taxon>
        <taxon>fabids</taxon>
        <taxon>Rosales</taxon>
        <taxon>Rosaceae</taxon>
        <taxon>Amygdaloideae</taxon>
        <taxon>Amygdaleae</taxon>
        <taxon>Prunus</taxon>
    </lineage>
</organism>
<evidence type="ECO:0000256" key="1">
    <source>
        <dbReference type="SAM" id="MobiDB-lite"/>
    </source>
</evidence>
<dbReference type="Proteomes" id="UP000006882">
    <property type="component" value="Chromosome G6"/>
</dbReference>
<dbReference type="Pfam" id="PF11926">
    <property type="entry name" value="DUF3444"/>
    <property type="match status" value="2"/>
</dbReference>
<dbReference type="InterPro" id="IPR024593">
    <property type="entry name" value="DUF3444"/>
</dbReference>
<reference evidence="3 4" key="1">
    <citation type="journal article" date="2013" name="Nat. Genet.">
        <title>The high-quality draft genome of peach (Prunus persica) identifies unique patterns of genetic diversity, domestication and genome evolution.</title>
        <authorList>
            <consortium name="International Peach Genome Initiative"/>
            <person name="Verde I."/>
            <person name="Abbott A.G."/>
            <person name="Scalabrin S."/>
            <person name="Jung S."/>
            <person name="Shu S."/>
            <person name="Marroni F."/>
            <person name="Zhebentyayeva T."/>
            <person name="Dettori M.T."/>
            <person name="Grimwood J."/>
            <person name="Cattonaro F."/>
            <person name="Zuccolo A."/>
            <person name="Rossini L."/>
            <person name="Jenkins J."/>
            <person name="Vendramin E."/>
            <person name="Meisel L.A."/>
            <person name="Decroocq V."/>
            <person name="Sosinski B."/>
            <person name="Prochnik S."/>
            <person name="Mitros T."/>
            <person name="Policriti A."/>
            <person name="Cipriani G."/>
            <person name="Dondini L."/>
            <person name="Ficklin S."/>
            <person name="Goodstein D.M."/>
            <person name="Xuan P."/>
            <person name="Del Fabbro C."/>
            <person name="Aramini V."/>
            <person name="Copetti D."/>
            <person name="Gonzalez S."/>
            <person name="Horner D.S."/>
            <person name="Falchi R."/>
            <person name="Lucas S."/>
            <person name="Mica E."/>
            <person name="Maldonado J."/>
            <person name="Lazzari B."/>
            <person name="Bielenberg D."/>
            <person name="Pirona R."/>
            <person name="Miculan M."/>
            <person name="Barakat A."/>
            <person name="Testolin R."/>
            <person name="Stella A."/>
            <person name="Tartarini S."/>
            <person name="Tonutti P."/>
            <person name="Arus P."/>
            <person name="Orellana A."/>
            <person name="Wells C."/>
            <person name="Main D."/>
            <person name="Vizzotto G."/>
            <person name="Silva H."/>
            <person name="Salamini F."/>
            <person name="Schmutz J."/>
            <person name="Morgante M."/>
            <person name="Rokhsar D.S."/>
        </authorList>
    </citation>
    <scope>NUCLEOTIDE SEQUENCE [LARGE SCALE GENOMIC DNA]</scope>
    <source>
        <strain evidence="4">cv. Nemared</strain>
    </source>
</reference>
<feature type="compositionally biased region" description="Polar residues" evidence="1">
    <location>
        <begin position="77"/>
        <end position="90"/>
    </location>
</feature>
<dbReference type="PANTHER" id="PTHR45089:SF42">
    <property type="entry name" value="J DOMAIN-CONTAINING PROTEIN"/>
    <property type="match status" value="1"/>
</dbReference>
<evidence type="ECO:0000259" key="2">
    <source>
        <dbReference type="Pfam" id="PF11926"/>
    </source>
</evidence>
<dbReference type="AlphaFoldDB" id="A0A251NZD0"/>
<proteinExistence type="predicted"/>
<feature type="compositionally biased region" description="Polar residues" evidence="1">
    <location>
        <begin position="114"/>
        <end position="131"/>
    </location>
</feature>